<sequence>MEPLQSSEIKAVLDKLRTEYSENSKKNPKAFDLKAFESRLTMILQQKGNLSLFLKDEIQFLETLKAKQKEIEDKKQAAKGDTINKILEEQEAKLKKYQRIDFHPLAKPEIRYFYGAILSFTETELPALTYIFKGTPEFSIFKDMIAVVERMGISRRGLPSIRIGEHVKALLDANGNQSAMEKDGQNLLKEVCIALKGIITSARECIDKKRISQTLSVKIDEKEFPKAAESYQNLVFGIALEKIIARADAIIRDFRMAEITGLG</sequence>
<dbReference type="RefSeq" id="WP_004764773.1">
    <property type="nucleotide sequence ID" value="NZ_AHMY02000022.1"/>
</dbReference>
<evidence type="ECO:0000313" key="1">
    <source>
        <dbReference type="EMBL" id="EKO16828.1"/>
    </source>
</evidence>
<protein>
    <submittedName>
        <fullName evidence="1">Uncharacterized protein</fullName>
    </submittedName>
</protein>
<proteinExistence type="predicted"/>
<dbReference type="Proteomes" id="UP000006253">
    <property type="component" value="Unassembled WGS sequence"/>
</dbReference>
<comment type="caution">
    <text evidence="1">The sequence shown here is derived from an EMBL/GenBank/DDBJ whole genome shotgun (WGS) entry which is preliminary data.</text>
</comment>
<reference evidence="1 2" key="1">
    <citation type="submission" date="2012-10" db="EMBL/GenBank/DDBJ databases">
        <authorList>
            <person name="Harkins D.M."/>
            <person name="Durkin A.S."/>
            <person name="Brinkac L.M."/>
            <person name="Selengut J.D."/>
            <person name="Sanka R."/>
            <person name="DePew J."/>
            <person name="Purushe J."/>
            <person name="Peacock S.J."/>
            <person name="Thaipadungpanit J."/>
            <person name="Wuthiekanun V.W."/>
            <person name="Day N.P."/>
            <person name="Vinetz J.M."/>
            <person name="Sutton G.G."/>
            <person name="Nelson W.C."/>
            <person name="Fouts D.E."/>
        </authorList>
    </citation>
    <scope>NUCLEOTIDE SEQUENCE [LARGE SCALE GENOMIC DNA]</scope>
    <source>
        <strain evidence="1 2">H1</strain>
    </source>
</reference>
<dbReference type="EMBL" id="AHMY02000022">
    <property type="protein sequence ID" value="EKO16828.1"/>
    <property type="molecule type" value="Genomic_DNA"/>
</dbReference>
<dbReference type="AlphaFoldDB" id="A0A0E2BHV5"/>
<evidence type="ECO:0000313" key="2">
    <source>
        <dbReference type="Proteomes" id="UP000006253"/>
    </source>
</evidence>
<accession>A0A0E2BHV5</accession>
<gene>
    <name evidence="1" type="ORF">LEP1GSC081_2671</name>
</gene>
<name>A0A0E2BHV5_9LEPT</name>
<organism evidence="1 2">
    <name type="scientific">Leptospira kirschneri str. H1</name>
    <dbReference type="NCBI Taxonomy" id="1049966"/>
    <lineage>
        <taxon>Bacteria</taxon>
        <taxon>Pseudomonadati</taxon>
        <taxon>Spirochaetota</taxon>
        <taxon>Spirochaetia</taxon>
        <taxon>Leptospirales</taxon>
        <taxon>Leptospiraceae</taxon>
        <taxon>Leptospira</taxon>
    </lineage>
</organism>